<protein>
    <submittedName>
        <fullName evidence="1">Uncharacterized protein</fullName>
    </submittedName>
</protein>
<reference evidence="1" key="2">
    <citation type="journal article" date="2015" name="Data Brief">
        <title>Shoot transcriptome of the giant reed, Arundo donax.</title>
        <authorList>
            <person name="Barrero R.A."/>
            <person name="Guerrero F.D."/>
            <person name="Moolhuijzen P."/>
            <person name="Goolsby J.A."/>
            <person name="Tidwell J."/>
            <person name="Bellgard S.E."/>
            <person name="Bellgard M.I."/>
        </authorList>
    </citation>
    <scope>NUCLEOTIDE SEQUENCE</scope>
    <source>
        <tissue evidence="1">Shoot tissue taken approximately 20 cm above the soil surface</tissue>
    </source>
</reference>
<reference evidence="1" key="1">
    <citation type="submission" date="2014-09" db="EMBL/GenBank/DDBJ databases">
        <authorList>
            <person name="Magalhaes I.L.F."/>
            <person name="Oliveira U."/>
            <person name="Santos F.R."/>
            <person name="Vidigal T.H.D.A."/>
            <person name="Brescovit A.D."/>
            <person name="Santos A.J."/>
        </authorList>
    </citation>
    <scope>NUCLEOTIDE SEQUENCE</scope>
    <source>
        <tissue evidence="1">Shoot tissue taken approximately 20 cm above the soil surface</tissue>
    </source>
</reference>
<organism evidence="1">
    <name type="scientific">Arundo donax</name>
    <name type="common">Giant reed</name>
    <name type="synonym">Donax arundinaceus</name>
    <dbReference type="NCBI Taxonomy" id="35708"/>
    <lineage>
        <taxon>Eukaryota</taxon>
        <taxon>Viridiplantae</taxon>
        <taxon>Streptophyta</taxon>
        <taxon>Embryophyta</taxon>
        <taxon>Tracheophyta</taxon>
        <taxon>Spermatophyta</taxon>
        <taxon>Magnoliopsida</taxon>
        <taxon>Liliopsida</taxon>
        <taxon>Poales</taxon>
        <taxon>Poaceae</taxon>
        <taxon>PACMAD clade</taxon>
        <taxon>Arundinoideae</taxon>
        <taxon>Arundineae</taxon>
        <taxon>Arundo</taxon>
    </lineage>
</organism>
<sequence length="33" mass="3832">MDPFASFCLALNSHSVYTRNWIIKQTISKLISF</sequence>
<evidence type="ECO:0000313" key="1">
    <source>
        <dbReference type="EMBL" id="JAE11087.1"/>
    </source>
</evidence>
<accession>A0A0A9FFJ4</accession>
<dbReference type="EMBL" id="GBRH01186809">
    <property type="protein sequence ID" value="JAE11087.1"/>
    <property type="molecule type" value="Transcribed_RNA"/>
</dbReference>
<proteinExistence type="predicted"/>
<dbReference type="AlphaFoldDB" id="A0A0A9FFJ4"/>
<name>A0A0A9FFJ4_ARUDO</name>